<accession>A0AAG5DN90</accession>
<evidence type="ECO:0000256" key="4">
    <source>
        <dbReference type="ARBA" id="ARBA00022692"/>
    </source>
</evidence>
<keyword evidence="6 10" id="KW-1133">Transmembrane helix</keyword>
<evidence type="ECO:0000256" key="9">
    <source>
        <dbReference type="ARBA" id="ARBA00023160"/>
    </source>
</evidence>
<dbReference type="EnsemblMetazoa" id="ENSAATROPT013678">
    <property type="protein sequence ID" value="ENSAATROPP012455"/>
    <property type="gene ID" value="ENSAATROPG011094"/>
</dbReference>
<keyword evidence="8 10" id="KW-0472">Membrane</keyword>
<evidence type="ECO:0000256" key="5">
    <source>
        <dbReference type="ARBA" id="ARBA00022832"/>
    </source>
</evidence>
<keyword evidence="7 10" id="KW-0443">Lipid metabolism</keyword>
<evidence type="ECO:0000256" key="2">
    <source>
        <dbReference type="ARBA" id="ARBA00022516"/>
    </source>
</evidence>
<organism evidence="12 13">
    <name type="scientific">Anopheles atroparvus</name>
    <name type="common">European mosquito</name>
    <dbReference type="NCBI Taxonomy" id="41427"/>
    <lineage>
        <taxon>Eukaryota</taxon>
        <taxon>Metazoa</taxon>
        <taxon>Ecdysozoa</taxon>
        <taxon>Arthropoda</taxon>
        <taxon>Hexapoda</taxon>
        <taxon>Insecta</taxon>
        <taxon>Pterygota</taxon>
        <taxon>Neoptera</taxon>
        <taxon>Endopterygota</taxon>
        <taxon>Diptera</taxon>
        <taxon>Nematocera</taxon>
        <taxon>Culicoidea</taxon>
        <taxon>Culicidae</taxon>
        <taxon>Anophelinae</taxon>
        <taxon>Anopheles</taxon>
    </lineage>
</organism>
<dbReference type="GO" id="GO:0042761">
    <property type="term" value="P:very long-chain fatty acid biosynthetic process"/>
    <property type="evidence" value="ECO:0007669"/>
    <property type="project" value="TreeGrafter"/>
</dbReference>
<feature type="transmembrane region" description="Helical" evidence="10">
    <location>
        <begin position="74"/>
        <end position="91"/>
    </location>
</feature>
<dbReference type="GO" id="GO:0030148">
    <property type="term" value="P:sphingolipid biosynthetic process"/>
    <property type="evidence" value="ECO:0007669"/>
    <property type="project" value="TreeGrafter"/>
</dbReference>
<evidence type="ECO:0000256" key="11">
    <source>
        <dbReference type="SAM" id="SignalP"/>
    </source>
</evidence>
<comment type="catalytic activity">
    <reaction evidence="10">
        <text>a very-long-chain acyl-CoA + malonyl-CoA + H(+) = a very-long-chain 3-oxoacyl-CoA + CO2 + CoA</text>
        <dbReference type="Rhea" id="RHEA:32727"/>
        <dbReference type="ChEBI" id="CHEBI:15378"/>
        <dbReference type="ChEBI" id="CHEBI:16526"/>
        <dbReference type="ChEBI" id="CHEBI:57287"/>
        <dbReference type="ChEBI" id="CHEBI:57384"/>
        <dbReference type="ChEBI" id="CHEBI:90725"/>
        <dbReference type="ChEBI" id="CHEBI:90736"/>
        <dbReference type="EC" id="2.3.1.199"/>
    </reaction>
</comment>
<keyword evidence="4 10" id="KW-0812">Transmembrane</keyword>
<feature type="transmembrane region" description="Helical" evidence="10">
    <location>
        <begin position="132"/>
        <end position="154"/>
    </location>
</feature>
<keyword evidence="9 10" id="KW-0275">Fatty acid biosynthesis</keyword>
<evidence type="ECO:0000256" key="3">
    <source>
        <dbReference type="ARBA" id="ARBA00022679"/>
    </source>
</evidence>
<dbReference type="GO" id="GO:0034625">
    <property type="term" value="P:fatty acid elongation, monounsaturated fatty acid"/>
    <property type="evidence" value="ECO:0007669"/>
    <property type="project" value="TreeGrafter"/>
</dbReference>
<evidence type="ECO:0000256" key="7">
    <source>
        <dbReference type="ARBA" id="ARBA00023098"/>
    </source>
</evidence>
<feature type="chain" id="PRO_5042518915" description="Elongation of very long chain fatty acids protein" evidence="11">
    <location>
        <begin position="25"/>
        <end position="208"/>
    </location>
</feature>
<evidence type="ECO:0000256" key="10">
    <source>
        <dbReference type="RuleBase" id="RU361115"/>
    </source>
</evidence>
<reference evidence="12" key="1">
    <citation type="submission" date="2024-04" db="UniProtKB">
        <authorList>
            <consortium name="EnsemblMetazoa"/>
        </authorList>
    </citation>
    <scope>IDENTIFICATION</scope>
    <source>
        <strain evidence="12">EBRO</strain>
    </source>
</reference>
<feature type="signal peptide" evidence="11">
    <location>
        <begin position="1"/>
        <end position="24"/>
    </location>
</feature>
<dbReference type="EC" id="2.3.1.199" evidence="10"/>
<dbReference type="PANTHER" id="PTHR11157:SF12">
    <property type="entry name" value="ELONGATION OF VERY LONG CHAIN FATTY ACIDS PROTEIN 4"/>
    <property type="match status" value="1"/>
</dbReference>
<dbReference type="GO" id="GO:0009922">
    <property type="term" value="F:fatty acid elongase activity"/>
    <property type="evidence" value="ECO:0007669"/>
    <property type="project" value="UniProtKB-EC"/>
</dbReference>
<keyword evidence="2 10" id="KW-0444">Lipid biosynthesis</keyword>
<comment type="subcellular location">
    <subcellularLocation>
        <location evidence="1">Membrane</location>
        <topology evidence="1">Multi-pass membrane protein</topology>
    </subcellularLocation>
</comment>
<dbReference type="AlphaFoldDB" id="A0AAG5DN90"/>
<keyword evidence="13" id="KW-1185">Reference proteome</keyword>
<feature type="transmembrane region" description="Helical" evidence="10">
    <location>
        <begin position="166"/>
        <end position="186"/>
    </location>
</feature>
<evidence type="ECO:0000313" key="12">
    <source>
        <dbReference type="EnsemblMetazoa" id="ENSAATROPP012455"/>
    </source>
</evidence>
<sequence>MALLNIYICVQLFVGSTMLQYSYICEPCRQSFDPAELRIVNAVWWYYFSKLLEFSDTFFFILRKKDNQPSFLHVYHHSTMFSFWWIGVKWVPSGSTFLPAMFNSFTHVLMYTYYILATIGPHMNKHIWWKKYVTILQLIQFTVFMILGIIAISTGCEFPLWMRYTLIAYMLSFIVLFCNFYAHAYLKGRVIQRDEITCMEMSAIEKDD</sequence>
<keyword evidence="5 10" id="KW-0276">Fatty acid metabolism</keyword>
<name>A0AAG5DN90_ANOAO</name>
<keyword evidence="3 10" id="KW-0808">Transferase</keyword>
<evidence type="ECO:0000256" key="1">
    <source>
        <dbReference type="ARBA" id="ARBA00004141"/>
    </source>
</evidence>
<evidence type="ECO:0000256" key="6">
    <source>
        <dbReference type="ARBA" id="ARBA00022989"/>
    </source>
</evidence>
<dbReference type="Proteomes" id="UP000075880">
    <property type="component" value="Unassembled WGS sequence"/>
</dbReference>
<dbReference type="GO" id="GO:0005789">
    <property type="term" value="C:endoplasmic reticulum membrane"/>
    <property type="evidence" value="ECO:0007669"/>
    <property type="project" value="TreeGrafter"/>
</dbReference>
<dbReference type="InterPro" id="IPR002076">
    <property type="entry name" value="ELO_fam"/>
</dbReference>
<dbReference type="GO" id="GO:0034626">
    <property type="term" value="P:fatty acid elongation, polyunsaturated fatty acid"/>
    <property type="evidence" value="ECO:0007669"/>
    <property type="project" value="TreeGrafter"/>
</dbReference>
<evidence type="ECO:0000256" key="8">
    <source>
        <dbReference type="ARBA" id="ARBA00023136"/>
    </source>
</evidence>
<comment type="similarity">
    <text evidence="10">Belongs to the ELO family.</text>
</comment>
<keyword evidence="11" id="KW-0732">Signal</keyword>
<comment type="caution">
    <text evidence="10">Lacks conserved residue(s) required for the propagation of feature annotation.</text>
</comment>
<proteinExistence type="inferred from homology"/>
<dbReference type="Pfam" id="PF01151">
    <property type="entry name" value="ELO"/>
    <property type="match status" value="1"/>
</dbReference>
<dbReference type="PANTHER" id="PTHR11157">
    <property type="entry name" value="FATTY ACID ACYL TRANSFERASE-RELATED"/>
    <property type="match status" value="1"/>
</dbReference>
<protein>
    <recommendedName>
        <fullName evidence="10">Elongation of very long chain fatty acids protein</fullName>
        <ecNumber evidence="10">2.3.1.199</ecNumber>
    </recommendedName>
    <alternativeName>
        <fullName evidence="10">Very-long-chain 3-oxoacyl-CoA synthase</fullName>
    </alternativeName>
</protein>
<dbReference type="GO" id="GO:0019367">
    <property type="term" value="P:fatty acid elongation, saturated fatty acid"/>
    <property type="evidence" value="ECO:0007669"/>
    <property type="project" value="TreeGrafter"/>
</dbReference>
<feature type="transmembrane region" description="Helical" evidence="10">
    <location>
        <begin position="97"/>
        <end position="120"/>
    </location>
</feature>
<evidence type="ECO:0000313" key="13">
    <source>
        <dbReference type="Proteomes" id="UP000075880"/>
    </source>
</evidence>